<dbReference type="RefSeq" id="WP_413257144.1">
    <property type="nucleotide sequence ID" value="NZ_JBHFNS010000043.1"/>
</dbReference>
<keyword evidence="2" id="KW-1185">Reference proteome</keyword>
<proteinExistence type="predicted"/>
<dbReference type="EMBL" id="JBHFNS010000043">
    <property type="protein sequence ID" value="MFB2935641.1"/>
    <property type="molecule type" value="Genomic_DNA"/>
</dbReference>
<reference evidence="1 2" key="1">
    <citation type="submission" date="2024-09" db="EMBL/GenBank/DDBJ databases">
        <title>Floridaenema gen nov. (Aerosakkonemataceae, Aerosakkonematales ord. nov., Cyanobacteria) from benthic tropical and subtropical fresh waters, with the description of four new species.</title>
        <authorList>
            <person name="Moretto J.A."/>
            <person name="Berthold D.E."/>
            <person name="Lefler F.W."/>
            <person name="Huang I.-S."/>
            <person name="Laughinghouse H. IV."/>
        </authorList>
    </citation>
    <scope>NUCLEOTIDE SEQUENCE [LARGE SCALE GENOMIC DNA]</scope>
    <source>
        <strain evidence="1 2">BLCC-F154</strain>
    </source>
</reference>
<accession>A0ABV4YAV5</accession>
<gene>
    <name evidence="1" type="ORF">ACE1B6_10210</name>
</gene>
<name>A0ABV4YAV5_9CYAN</name>
<protein>
    <submittedName>
        <fullName evidence="1">Uncharacterized protein</fullName>
    </submittedName>
</protein>
<sequence>MKEVRLTDLDELALTVRDRTARSYILEAIDAYRGGAYRSSIISTWIAVNFDIISKIRELSNQGDQMAQAMIDKLDQAIADKKIGPLQDIEEKLLEKASTDFEFLTYQEHLDLERLKYDRNLCAHPAYVTEEVLFEPEPERVRMHIVHAVKHLLQHQPVQGKSALKRIVRDIKSSSFPLTLDTACLFLNARYLDRQKPSKVPKKH</sequence>
<comment type="caution">
    <text evidence="1">The sequence shown here is derived from an EMBL/GenBank/DDBJ whole genome shotgun (WGS) entry which is preliminary data.</text>
</comment>
<organism evidence="1 2">
    <name type="scientific">Floridaenema fluviatile BLCC-F154</name>
    <dbReference type="NCBI Taxonomy" id="3153640"/>
    <lineage>
        <taxon>Bacteria</taxon>
        <taxon>Bacillati</taxon>
        <taxon>Cyanobacteriota</taxon>
        <taxon>Cyanophyceae</taxon>
        <taxon>Oscillatoriophycideae</taxon>
        <taxon>Aerosakkonematales</taxon>
        <taxon>Aerosakkonemataceae</taxon>
        <taxon>Floridanema</taxon>
        <taxon>Floridanema fluviatile</taxon>
    </lineage>
</organism>
<evidence type="ECO:0000313" key="1">
    <source>
        <dbReference type="EMBL" id="MFB2935641.1"/>
    </source>
</evidence>
<dbReference type="Proteomes" id="UP001576776">
    <property type="component" value="Unassembled WGS sequence"/>
</dbReference>
<evidence type="ECO:0000313" key="2">
    <source>
        <dbReference type="Proteomes" id="UP001576776"/>
    </source>
</evidence>